<feature type="domain" description="ACT" evidence="2">
    <location>
        <begin position="11"/>
        <end position="86"/>
    </location>
</feature>
<evidence type="ECO:0000256" key="1">
    <source>
        <dbReference type="HAMAP-Rule" id="MF_01054"/>
    </source>
</evidence>
<dbReference type="Pfam" id="PF13740">
    <property type="entry name" value="ACT_6"/>
    <property type="match status" value="1"/>
</dbReference>
<accession>C4FN73</accession>
<protein>
    <recommendedName>
        <fullName evidence="1">UPF0237 protein VEIDISOL_00397</fullName>
    </recommendedName>
</protein>
<dbReference type="NCBIfam" id="NF001220">
    <property type="entry name" value="PRK00194.1"/>
    <property type="match status" value="1"/>
</dbReference>
<dbReference type="eggNOG" id="COG3830">
    <property type="taxonomic scope" value="Bacteria"/>
</dbReference>
<dbReference type="InterPro" id="IPR050990">
    <property type="entry name" value="UPF0237/GcvR_regulator"/>
</dbReference>
<sequence>MLRKGDVMKLVVTVVGVDRVGIIAGVSTVLANHGVNIMSINQTILDGVFNMIMMCETKSEDVKDLTSIQDALNALGKELGVEIRAQHADIFLSMHRVG</sequence>
<dbReference type="HAMAP" id="MF_01054">
    <property type="entry name" value="UPF0237"/>
    <property type="match status" value="1"/>
</dbReference>
<dbReference type="SUPFAM" id="SSF55021">
    <property type="entry name" value="ACT-like"/>
    <property type="match status" value="1"/>
</dbReference>
<name>C4FN73_9FIRM</name>
<dbReference type="PANTHER" id="PTHR34875">
    <property type="entry name" value="UPF0237 PROTEIN MJ1558"/>
    <property type="match status" value="1"/>
</dbReference>
<dbReference type="InterPro" id="IPR022986">
    <property type="entry name" value="UPF0237_ACT"/>
</dbReference>
<dbReference type="AlphaFoldDB" id="C4FN73"/>
<organism evidence="3 4">
    <name type="scientific">Veillonella dispar ATCC 17748</name>
    <dbReference type="NCBI Taxonomy" id="546273"/>
    <lineage>
        <taxon>Bacteria</taxon>
        <taxon>Bacillati</taxon>
        <taxon>Bacillota</taxon>
        <taxon>Negativicutes</taxon>
        <taxon>Veillonellales</taxon>
        <taxon>Veillonellaceae</taxon>
        <taxon>Veillonella</taxon>
    </lineage>
</organism>
<reference evidence="3" key="1">
    <citation type="submission" date="2009-04" db="EMBL/GenBank/DDBJ databases">
        <authorList>
            <person name="Weinstock G."/>
            <person name="Sodergren E."/>
            <person name="Clifton S."/>
            <person name="Fulton L."/>
            <person name="Fulton B."/>
            <person name="Courtney L."/>
            <person name="Fronick C."/>
            <person name="Harrison M."/>
            <person name="Strong C."/>
            <person name="Farmer C."/>
            <person name="Delahaunty K."/>
            <person name="Markovic C."/>
            <person name="Hall O."/>
            <person name="Minx P."/>
            <person name="Tomlinson C."/>
            <person name="Mitreva M."/>
            <person name="Nelson J."/>
            <person name="Hou S."/>
            <person name="Wollam A."/>
            <person name="Pepin K.H."/>
            <person name="Johnson M."/>
            <person name="Bhonagiri V."/>
            <person name="Nash W.E."/>
            <person name="Warren W."/>
            <person name="Chinwalla A."/>
            <person name="Mardis E.R."/>
            <person name="Wilson R.K."/>
        </authorList>
    </citation>
    <scope>NUCLEOTIDE SEQUENCE [LARGE SCALE GENOMIC DNA]</scope>
    <source>
        <strain evidence="3">ATCC 17748</strain>
    </source>
</reference>
<evidence type="ECO:0000313" key="4">
    <source>
        <dbReference type="Proteomes" id="UP000003529"/>
    </source>
</evidence>
<proteinExistence type="inferred from homology"/>
<dbReference type="EMBL" id="ACIK02000004">
    <property type="protein sequence ID" value="EEP66331.1"/>
    <property type="molecule type" value="Genomic_DNA"/>
</dbReference>
<dbReference type="HOGENOM" id="CLU_155669_0_1_9"/>
<comment type="caution">
    <text evidence="3">The sequence shown here is derived from an EMBL/GenBank/DDBJ whole genome shotgun (WGS) entry which is preliminary data.</text>
</comment>
<comment type="similarity">
    <text evidence="1">Belongs to the UPF0237 family.</text>
</comment>
<dbReference type="InterPro" id="IPR002912">
    <property type="entry name" value="ACT_dom"/>
</dbReference>
<evidence type="ECO:0000313" key="3">
    <source>
        <dbReference type="EMBL" id="EEP66331.1"/>
    </source>
</evidence>
<dbReference type="PROSITE" id="PS51671">
    <property type="entry name" value="ACT"/>
    <property type="match status" value="1"/>
</dbReference>
<dbReference type="Proteomes" id="UP000003529">
    <property type="component" value="Unassembled WGS sequence"/>
</dbReference>
<dbReference type="Gene3D" id="3.30.70.260">
    <property type="match status" value="1"/>
</dbReference>
<dbReference type="PANTHER" id="PTHR34875:SF6">
    <property type="entry name" value="UPF0237 PROTEIN MJ1558"/>
    <property type="match status" value="1"/>
</dbReference>
<dbReference type="InterPro" id="IPR045865">
    <property type="entry name" value="ACT-like_dom_sf"/>
</dbReference>
<keyword evidence="4" id="KW-1185">Reference proteome</keyword>
<evidence type="ECO:0000259" key="2">
    <source>
        <dbReference type="PROSITE" id="PS51671"/>
    </source>
</evidence>
<gene>
    <name evidence="3" type="ORF">VEIDISOL_00397</name>
</gene>